<dbReference type="PRINTS" id="PR00108">
    <property type="entry name" value="THYMDSNTHASE"/>
</dbReference>
<feature type="binding site" evidence="4">
    <location>
        <position position="278"/>
    </location>
    <ligand>
        <name>(6R)-5,10-methylene-5,6,7,8-tetrahydrofolate</name>
        <dbReference type="ChEBI" id="CHEBI:15636"/>
    </ligand>
</feature>
<name>A0ABQ3AUQ3_9GAMM</name>
<keyword evidence="7" id="KW-1185">Reference proteome</keyword>
<comment type="function">
    <text evidence="4">Catalyzes the reductive methylation of 2'-deoxyuridine-5'-monophosphate (dUMP) to 2'-deoxythymidine-5'-monophosphate (dTMP) while utilizing 5,10-methylenetetrahydrofolate (mTHF) as the methyl donor and reductant in the reaction, yielding dihydrofolate (DHF) as a by-product. This enzymatic reaction provides an intracellular de novo source of dTMP, an essential precursor for DNA biosynthesis.</text>
</comment>
<dbReference type="NCBIfam" id="TIGR03284">
    <property type="entry name" value="thym_sym"/>
    <property type="match status" value="2"/>
</dbReference>
<dbReference type="NCBIfam" id="NF002497">
    <property type="entry name" value="PRK01827.1-3"/>
    <property type="match status" value="1"/>
</dbReference>
<feature type="binding site" description="in other chain" evidence="4">
    <location>
        <begin position="179"/>
        <end position="182"/>
    </location>
    <ligand>
        <name>dUMP</name>
        <dbReference type="ChEBI" id="CHEBI:246422"/>
        <note>ligand shared between dimeric partners</note>
    </ligand>
</feature>
<dbReference type="EC" id="2.1.1.45" evidence="1 4"/>
<comment type="catalytic activity">
    <reaction evidence="4">
        <text>dUMP + (6R)-5,10-methylene-5,6,7,8-tetrahydrofolate = 7,8-dihydrofolate + dTMP</text>
        <dbReference type="Rhea" id="RHEA:12104"/>
        <dbReference type="ChEBI" id="CHEBI:15636"/>
        <dbReference type="ChEBI" id="CHEBI:57451"/>
        <dbReference type="ChEBI" id="CHEBI:63528"/>
        <dbReference type="ChEBI" id="CHEBI:246422"/>
        <dbReference type="EC" id="2.1.1.45"/>
    </reaction>
</comment>
<keyword evidence="2 4" id="KW-0489">Methyltransferase</keyword>
<evidence type="ECO:0000259" key="5">
    <source>
        <dbReference type="Pfam" id="PF00303"/>
    </source>
</evidence>
<accession>A0ABQ3AUQ3</accession>
<comment type="subcellular location">
    <subcellularLocation>
        <location evidence="4">Cytoplasm</location>
    </subcellularLocation>
</comment>
<dbReference type="SUPFAM" id="SSF55831">
    <property type="entry name" value="Thymidylate synthase/dCMP hydroxymethylase"/>
    <property type="match status" value="1"/>
</dbReference>
<evidence type="ECO:0000256" key="2">
    <source>
        <dbReference type="ARBA" id="ARBA00022603"/>
    </source>
</evidence>
<comment type="caution">
    <text evidence="6">The sequence shown here is derived from an EMBL/GenBank/DDBJ whole genome shotgun (WGS) entry which is preliminary data.</text>
</comment>
<comment type="pathway">
    <text evidence="4">Pyrimidine metabolism; dTTP biosynthesis.</text>
</comment>
<dbReference type="PANTHER" id="PTHR11548">
    <property type="entry name" value="THYMIDYLATE SYNTHASE 1"/>
    <property type="match status" value="1"/>
</dbReference>
<feature type="binding site" evidence="4">
    <location>
        <begin position="126"/>
        <end position="127"/>
    </location>
    <ligand>
        <name>dUMP</name>
        <dbReference type="ChEBI" id="CHEBI:246422"/>
        <note>ligand shared between dimeric partners</note>
    </ligand>
</feature>
<dbReference type="EMBL" id="BMXV01000003">
    <property type="protein sequence ID" value="GGY68362.1"/>
    <property type="molecule type" value="Genomic_DNA"/>
</dbReference>
<feature type="domain" description="Thymidylate synthase/dCMP hydroxymethylase" evidence="5">
    <location>
        <begin position="2"/>
        <end position="279"/>
    </location>
</feature>
<dbReference type="InterPro" id="IPR045097">
    <property type="entry name" value="Thymidate_synth/dCMP_Mease"/>
</dbReference>
<evidence type="ECO:0000313" key="6">
    <source>
        <dbReference type="EMBL" id="GGY68362.1"/>
    </source>
</evidence>
<dbReference type="PANTHER" id="PTHR11548:SF1">
    <property type="entry name" value="THYMIDYLATE SYNTHASE 1"/>
    <property type="match status" value="1"/>
</dbReference>
<evidence type="ECO:0000256" key="3">
    <source>
        <dbReference type="ARBA" id="ARBA00022679"/>
    </source>
</evidence>
<gene>
    <name evidence="4 6" type="primary">thyA</name>
    <name evidence="6" type="ORF">GCM10007071_13920</name>
</gene>
<dbReference type="RefSeq" id="WP_189574859.1">
    <property type="nucleotide sequence ID" value="NZ_BMXV01000003.1"/>
</dbReference>
<feature type="active site" description="Nucleophile" evidence="4">
    <location>
        <position position="159"/>
    </location>
</feature>
<keyword evidence="3 4" id="KW-0808">Transferase</keyword>
<dbReference type="InterPro" id="IPR023451">
    <property type="entry name" value="Thymidate_synth/dCMP_Mease_dom"/>
</dbReference>
<organism evidence="6 7">
    <name type="scientific">Marinobacter zhanjiangensis</name>
    <dbReference type="NCBI Taxonomy" id="578215"/>
    <lineage>
        <taxon>Bacteria</taxon>
        <taxon>Pseudomonadati</taxon>
        <taxon>Pseudomonadota</taxon>
        <taxon>Gammaproteobacteria</taxon>
        <taxon>Pseudomonadales</taxon>
        <taxon>Marinobacteraceae</taxon>
        <taxon>Marinobacter</taxon>
    </lineage>
</organism>
<sequence length="279" mass="32113">MKAYLDLMNDVVATGTDKGDRTGVGTRSVFGRQLRFDLQQGFPLLTTKKVHLRSIIYELLWFLQGSTDNNWLKERKVNIWNEWALDNGDLGPIYGKQWRSWQCPDGRVVDQISDVIEQIRTKPNSRRHIVTAWNPAELPDESMGPQDNAREGRMALAPCHCLFQFYVADGRLSCQLYQRSADLFLGVPFNIASYSLLTHMIAQQCDLEVGEFVHTFGDCHLYQNHLTDDIVFEQLKREPGLLPTLRILRKPDSIFEYEYEDFEVEGYEPQGVIKAPIAI</sequence>
<dbReference type="NCBIfam" id="NF002499">
    <property type="entry name" value="PRK01827.1-5"/>
    <property type="match status" value="1"/>
</dbReference>
<comment type="subunit">
    <text evidence="4">Homodimer.</text>
</comment>
<proteinExistence type="inferred from homology"/>
<protein>
    <recommendedName>
        <fullName evidence="1 4">Thymidylate synthase</fullName>
        <shortName evidence="4">TS</shortName>
        <shortName evidence="4">TSase</shortName>
        <ecNumber evidence="1 4">2.1.1.45</ecNumber>
    </recommendedName>
</protein>
<keyword evidence="4" id="KW-0545">Nucleotide biosynthesis</keyword>
<evidence type="ECO:0000256" key="4">
    <source>
        <dbReference type="HAMAP-Rule" id="MF_00008"/>
    </source>
</evidence>
<feature type="binding site" evidence="4">
    <location>
        <position position="51"/>
    </location>
    <ligand>
        <name>(6R)-5,10-methylene-5,6,7,8-tetrahydrofolate</name>
        <dbReference type="ChEBI" id="CHEBI:15636"/>
    </ligand>
</feature>
<keyword evidence="4" id="KW-0963">Cytoplasm</keyword>
<dbReference type="InterPro" id="IPR000398">
    <property type="entry name" value="Thymidylate_synthase"/>
</dbReference>
<reference evidence="7" key="1">
    <citation type="journal article" date="2019" name="Int. J. Syst. Evol. Microbiol.">
        <title>The Global Catalogue of Microorganisms (GCM) 10K type strain sequencing project: providing services to taxonomists for standard genome sequencing and annotation.</title>
        <authorList>
            <consortium name="The Broad Institute Genomics Platform"/>
            <consortium name="The Broad Institute Genome Sequencing Center for Infectious Disease"/>
            <person name="Wu L."/>
            <person name="Ma J."/>
        </authorList>
    </citation>
    <scope>NUCLEOTIDE SEQUENCE [LARGE SCALE GENOMIC DNA]</scope>
    <source>
        <strain evidence="7">KCTC 22280</strain>
    </source>
</reference>
<feature type="binding site" description="in other chain" evidence="4">
    <location>
        <begin position="220"/>
        <end position="222"/>
    </location>
    <ligand>
        <name>dUMP</name>
        <dbReference type="ChEBI" id="CHEBI:246422"/>
        <note>ligand shared between dimeric partners</note>
    </ligand>
</feature>
<evidence type="ECO:0000256" key="1">
    <source>
        <dbReference type="ARBA" id="ARBA00011947"/>
    </source>
</evidence>
<dbReference type="InterPro" id="IPR036926">
    <property type="entry name" value="Thymidate_synth/dCMP_Mease_sf"/>
</dbReference>
<feature type="binding site" description="in other chain" evidence="4">
    <location>
        <position position="21"/>
    </location>
    <ligand>
        <name>dUMP</name>
        <dbReference type="ChEBI" id="CHEBI:246422"/>
        <note>ligand shared between dimeric partners</note>
    </ligand>
</feature>
<feature type="binding site" description="in other chain" evidence="4">
    <location>
        <position position="190"/>
    </location>
    <ligand>
        <name>dUMP</name>
        <dbReference type="ChEBI" id="CHEBI:246422"/>
        <note>ligand shared between dimeric partners</note>
    </ligand>
</feature>
<dbReference type="CDD" id="cd00351">
    <property type="entry name" value="TS_Pyrimidine_HMase"/>
    <property type="match status" value="1"/>
</dbReference>
<dbReference type="Proteomes" id="UP000601597">
    <property type="component" value="Unassembled WGS sequence"/>
</dbReference>
<dbReference type="Gene3D" id="3.30.572.10">
    <property type="entry name" value="Thymidylate synthase/dCMP hydroxymethylase domain"/>
    <property type="match status" value="1"/>
</dbReference>
<feature type="binding site" evidence="4">
    <location>
        <position position="182"/>
    </location>
    <ligand>
        <name>(6R)-5,10-methylene-5,6,7,8-tetrahydrofolate</name>
        <dbReference type="ChEBI" id="CHEBI:15636"/>
    </ligand>
</feature>
<dbReference type="HAMAP" id="MF_00008">
    <property type="entry name" value="Thymidy_synth_bact"/>
    <property type="match status" value="1"/>
</dbReference>
<dbReference type="Pfam" id="PF00303">
    <property type="entry name" value="Thymidylat_synt"/>
    <property type="match status" value="1"/>
</dbReference>
<evidence type="ECO:0000313" key="7">
    <source>
        <dbReference type="Proteomes" id="UP000601597"/>
    </source>
</evidence>
<comment type="similarity">
    <text evidence="4">Belongs to the thymidylate synthase family. Bacterial-type ThyA subfamily.</text>
</comment>